<sequence length="201" mass="21373">MASTDQPAPESEKAAPPPETIAQPPPRRDCFAVVDVVLRMLLFAAAVAAVVVMVTSKETKAVARILIPPYAVYRTANFKNSPAMIYFVAALSVAGFYALITTMVSFLALLKPRCSTKLLPHFVIFDVLMLGIVAAAAGTAGGVAYIGMKGDSHAGWTKVCNVFEKFCHHVEASVAVSIFASIVLALLVINSAHSLSKRIPK</sequence>
<dbReference type="EMBL" id="CM037153">
    <property type="protein sequence ID" value="KAH7858419.1"/>
    <property type="molecule type" value="Genomic_DNA"/>
</dbReference>
<keyword evidence="2" id="KW-1185">Reference proteome</keyword>
<proteinExistence type="predicted"/>
<evidence type="ECO:0000313" key="2">
    <source>
        <dbReference type="Proteomes" id="UP000828048"/>
    </source>
</evidence>
<protein>
    <submittedName>
        <fullName evidence="1">Uncharacterized protein</fullName>
    </submittedName>
</protein>
<evidence type="ECO:0000313" key="1">
    <source>
        <dbReference type="EMBL" id="KAH7858419.1"/>
    </source>
</evidence>
<reference evidence="1 2" key="1">
    <citation type="journal article" date="2021" name="Hortic Res">
        <title>High-quality reference genome and annotation aids understanding of berry development for evergreen blueberry (Vaccinium darrowii).</title>
        <authorList>
            <person name="Yu J."/>
            <person name="Hulse-Kemp A.M."/>
            <person name="Babiker E."/>
            <person name="Staton M."/>
        </authorList>
    </citation>
    <scope>NUCLEOTIDE SEQUENCE [LARGE SCALE GENOMIC DNA]</scope>
    <source>
        <strain evidence="2">cv. NJ 8807/NJ 8810</strain>
        <tissue evidence="1">Young leaf</tissue>
    </source>
</reference>
<organism evidence="1 2">
    <name type="scientific">Vaccinium darrowii</name>
    <dbReference type="NCBI Taxonomy" id="229202"/>
    <lineage>
        <taxon>Eukaryota</taxon>
        <taxon>Viridiplantae</taxon>
        <taxon>Streptophyta</taxon>
        <taxon>Embryophyta</taxon>
        <taxon>Tracheophyta</taxon>
        <taxon>Spermatophyta</taxon>
        <taxon>Magnoliopsida</taxon>
        <taxon>eudicotyledons</taxon>
        <taxon>Gunneridae</taxon>
        <taxon>Pentapetalae</taxon>
        <taxon>asterids</taxon>
        <taxon>Ericales</taxon>
        <taxon>Ericaceae</taxon>
        <taxon>Vaccinioideae</taxon>
        <taxon>Vaccinieae</taxon>
        <taxon>Vaccinium</taxon>
    </lineage>
</organism>
<gene>
    <name evidence="1" type="ORF">Vadar_023639</name>
</gene>
<comment type="caution">
    <text evidence="1">The sequence shown here is derived from an EMBL/GenBank/DDBJ whole genome shotgun (WGS) entry which is preliminary data.</text>
</comment>
<accession>A0ACB7YYS1</accession>
<name>A0ACB7YYS1_9ERIC</name>
<dbReference type="Proteomes" id="UP000828048">
    <property type="component" value="Chromosome 3"/>
</dbReference>